<proteinExistence type="predicted"/>
<dbReference type="Proteomes" id="UP000647172">
    <property type="component" value="Unassembled WGS sequence"/>
</dbReference>
<dbReference type="EMBL" id="BOMQ01000079">
    <property type="protein sequence ID" value="GIE53211.1"/>
    <property type="molecule type" value="Genomic_DNA"/>
</dbReference>
<accession>A0A919MQ24</accession>
<dbReference type="AlphaFoldDB" id="A0A919MQ24"/>
<gene>
    <name evidence="1" type="ORF">Ani05nite_67450</name>
</gene>
<protein>
    <submittedName>
        <fullName evidence="1">Uncharacterized protein</fullName>
    </submittedName>
</protein>
<keyword evidence="2" id="KW-1185">Reference proteome</keyword>
<dbReference type="RefSeq" id="WP_203775061.1">
    <property type="nucleotide sequence ID" value="NZ_BAAAYJ010000099.1"/>
</dbReference>
<evidence type="ECO:0000313" key="2">
    <source>
        <dbReference type="Proteomes" id="UP000647172"/>
    </source>
</evidence>
<sequence length="264" mass="28523">MQAARRGDLAILHITTRTTRSAENDRTRLGLELAVITSITRDGQPKAVRRITGRAAAAAQTKPISLDRLQPHALRVIPSAQLRVADALTATLGRRADLATGELPAYTSPVELLRDLHPWVVGSTDCLAALRAAAIMEVRDGRDQRCGRCGVATYGDGRIVTGADGCPVAYCAPACPIEVNFTTDFPVGLEVVITGGFAAGAIGRIERVSDAYPPDLDGTRHYAGRAYVMTLPYWGERQFTESIVEPRDARLIDRYAVRRGRSTA</sequence>
<name>A0A919MQ24_9ACTN</name>
<evidence type="ECO:0000313" key="1">
    <source>
        <dbReference type="EMBL" id="GIE53211.1"/>
    </source>
</evidence>
<comment type="caution">
    <text evidence="1">The sequence shown here is derived from an EMBL/GenBank/DDBJ whole genome shotgun (WGS) entry which is preliminary data.</text>
</comment>
<reference evidence="1" key="1">
    <citation type="submission" date="2021-01" db="EMBL/GenBank/DDBJ databases">
        <title>Whole genome shotgun sequence of Actinoplanes nipponensis NBRC 14063.</title>
        <authorList>
            <person name="Komaki H."/>
            <person name="Tamura T."/>
        </authorList>
    </citation>
    <scope>NUCLEOTIDE SEQUENCE</scope>
    <source>
        <strain evidence="1">NBRC 14063</strain>
    </source>
</reference>
<organism evidence="1 2">
    <name type="scientific">Actinoplanes nipponensis</name>
    <dbReference type="NCBI Taxonomy" id="135950"/>
    <lineage>
        <taxon>Bacteria</taxon>
        <taxon>Bacillati</taxon>
        <taxon>Actinomycetota</taxon>
        <taxon>Actinomycetes</taxon>
        <taxon>Micromonosporales</taxon>
        <taxon>Micromonosporaceae</taxon>
        <taxon>Actinoplanes</taxon>
    </lineage>
</organism>